<dbReference type="AlphaFoldDB" id="A0A941GDH8"/>
<comment type="caution">
    <text evidence="1">The sequence shown here is derived from an EMBL/GenBank/DDBJ whole genome shotgun (WGS) entry which is preliminary data.</text>
</comment>
<name>A0A941GDH8_NIACI</name>
<reference evidence="1" key="1">
    <citation type="submission" date="2021-04" db="EMBL/GenBank/DDBJ databases">
        <title>Genomic analysis of electroactive and textile dye degrading Bacillus circulans strain: DC10 isolated from constructed wetland-microbial fuel cells treating textile dye wastewaters.</title>
        <authorList>
            <person name="Patel D.U."/>
            <person name="Desai C.R."/>
        </authorList>
    </citation>
    <scope>NUCLEOTIDE SEQUENCE</scope>
    <source>
        <strain evidence="1">DC10</strain>
    </source>
</reference>
<evidence type="ECO:0000313" key="1">
    <source>
        <dbReference type="EMBL" id="MBR8668059.1"/>
    </source>
</evidence>
<accession>A0A941GDH8</accession>
<organism evidence="1">
    <name type="scientific">Niallia circulans</name>
    <name type="common">Bacillus circulans</name>
    <dbReference type="NCBI Taxonomy" id="1397"/>
    <lineage>
        <taxon>Bacteria</taxon>
        <taxon>Bacillati</taxon>
        <taxon>Bacillota</taxon>
        <taxon>Bacilli</taxon>
        <taxon>Bacillales</taxon>
        <taxon>Bacillaceae</taxon>
        <taxon>Niallia</taxon>
    </lineage>
</organism>
<protein>
    <submittedName>
        <fullName evidence="1">Uncharacterized protein</fullName>
    </submittedName>
</protein>
<dbReference type="RefSeq" id="WP_212116735.1">
    <property type="nucleotide sequence ID" value="NZ_JAGTPX020000001.1"/>
</dbReference>
<gene>
    <name evidence="1" type="ORF">KD144_00790</name>
</gene>
<sequence>MPQQRIYYEKVDNKLIPYWYVITFDVSEVNWDIPVLYYEAISPFSFVERDDYDESLASFSVYFSDFVVNKDKPNQLGLNLTAIKNRIYRYDIEPYHIRQFIIQLPDIYEVMKLLPKSTKKLFLLKKIERS</sequence>
<dbReference type="EMBL" id="JAGTPX010000001">
    <property type="protein sequence ID" value="MBR8668059.1"/>
    <property type="molecule type" value="Genomic_DNA"/>
</dbReference>
<proteinExistence type="predicted"/>